<comment type="caution">
    <text evidence="1">The sequence shown here is derived from an EMBL/GenBank/DDBJ whole genome shotgun (WGS) entry which is preliminary data.</text>
</comment>
<evidence type="ECO:0008006" key="3">
    <source>
        <dbReference type="Google" id="ProtNLM"/>
    </source>
</evidence>
<keyword evidence="2" id="KW-1185">Reference proteome</keyword>
<evidence type="ECO:0000313" key="1">
    <source>
        <dbReference type="EMBL" id="KAJ8869949.1"/>
    </source>
</evidence>
<accession>A0ABQ9GC09</accession>
<reference evidence="1 2" key="1">
    <citation type="submission" date="2023-02" db="EMBL/GenBank/DDBJ databases">
        <title>LHISI_Scaffold_Assembly.</title>
        <authorList>
            <person name="Stuart O.P."/>
            <person name="Cleave R."/>
            <person name="Magrath M.J.L."/>
            <person name="Mikheyev A.S."/>
        </authorList>
    </citation>
    <scope>NUCLEOTIDE SEQUENCE [LARGE SCALE GENOMIC DNA]</scope>
    <source>
        <strain evidence="1">Daus_M_001</strain>
        <tissue evidence="1">Leg muscle</tissue>
    </source>
</reference>
<evidence type="ECO:0000313" key="2">
    <source>
        <dbReference type="Proteomes" id="UP001159363"/>
    </source>
</evidence>
<protein>
    <recommendedName>
        <fullName evidence="3">HAT C-terminal dimerisation domain-containing protein</fullName>
    </recommendedName>
</protein>
<dbReference type="PANTHER" id="PTHR45749:SF21">
    <property type="entry name" value="DUF4371 DOMAIN-CONTAINING PROTEIN"/>
    <property type="match status" value="1"/>
</dbReference>
<dbReference type="EMBL" id="JARBHB010000013">
    <property type="protein sequence ID" value="KAJ8869949.1"/>
    <property type="molecule type" value="Genomic_DNA"/>
</dbReference>
<dbReference type="Proteomes" id="UP001159363">
    <property type="component" value="Chromosome 12"/>
</dbReference>
<proteinExistence type="predicted"/>
<sequence>MSKTVADLLITQKKQQQEVTHEYMKKLCDIFLCLDRPGLSIRDHREGTESDNGGNFLEFCHLFARYDSSFQNACNHIRMVIGFFNIIESLYINYSKPSTHSKFLEALSEEIEEGKDKDDVTAMGILSSIKTPNFIVCMFTVDYVLSLMNVLSNYFQKEEATLGASARLAKSTLATFKEQRDKFDDVWILIEKFAEEHDLTLSAPKASKKRKPNTSHTLQDYVVEKTVGQTVTAVDGEALDKDYWCCHVYLAVFDSIMGLQLTITIPVSSAGAERNFSAMRRVKTWLRSTTGQERFSSLSLIHIEAALLKEIEVEPVVQEFTKKARKLDFQNQKIINELLKMYA</sequence>
<dbReference type="PANTHER" id="PTHR45749">
    <property type="match status" value="1"/>
</dbReference>
<gene>
    <name evidence="1" type="ORF">PR048_028960</name>
</gene>
<name>A0ABQ9GC09_9NEOP</name>
<organism evidence="1 2">
    <name type="scientific">Dryococelus australis</name>
    <dbReference type="NCBI Taxonomy" id="614101"/>
    <lineage>
        <taxon>Eukaryota</taxon>
        <taxon>Metazoa</taxon>
        <taxon>Ecdysozoa</taxon>
        <taxon>Arthropoda</taxon>
        <taxon>Hexapoda</taxon>
        <taxon>Insecta</taxon>
        <taxon>Pterygota</taxon>
        <taxon>Neoptera</taxon>
        <taxon>Polyneoptera</taxon>
        <taxon>Phasmatodea</taxon>
        <taxon>Verophasmatodea</taxon>
        <taxon>Anareolatae</taxon>
        <taxon>Phasmatidae</taxon>
        <taxon>Eurycanthinae</taxon>
        <taxon>Dryococelus</taxon>
    </lineage>
</organism>